<evidence type="ECO:0000313" key="8">
    <source>
        <dbReference type="EMBL" id="PKA50348.1"/>
    </source>
</evidence>
<keyword evidence="4 7" id="KW-1133">Transmembrane helix</keyword>
<evidence type="ECO:0000256" key="7">
    <source>
        <dbReference type="SAM" id="Phobius"/>
    </source>
</evidence>
<keyword evidence="9" id="KW-1185">Reference proteome</keyword>
<evidence type="ECO:0000256" key="6">
    <source>
        <dbReference type="SAM" id="MobiDB-lite"/>
    </source>
</evidence>
<gene>
    <name evidence="8" type="ORF">AXF42_Ash013437</name>
</gene>
<name>A0A2I0A481_9ASPA</name>
<proteinExistence type="inferred from homology"/>
<accession>A0A2I0A481</accession>
<dbReference type="STRING" id="1088818.A0A2I0A481"/>
<evidence type="ECO:0000256" key="4">
    <source>
        <dbReference type="ARBA" id="ARBA00022989"/>
    </source>
</evidence>
<dbReference type="Proteomes" id="UP000236161">
    <property type="component" value="Unassembled WGS sequence"/>
</dbReference>
<dbReference type="InterPro" id="IPR005351">
    <property type="entry name" value="ASTER"/>
</dbReference>
<dbReference type="PANTHER" id="PTHR13193">
    <property type="entry name" value="CGI-140"/>
    <property type="match status" value="1"/>
</dbReference>
<dbReference type="PANTHER" id="PTHR13193:SF0">
    <property type="entry name" value="PAT COMPLEX SUBUNIT ASTERIX"/>
    <property type="match status" value="1"/>
</dbReference>
<evidence type="ECO:0000256" key="5">
    <source>
        <dbReference type="ARBA" id="ARBA00023136"/>
    </source>
</evidence>
<keyword evidence="5 7" id="KW-0472">Membrane</keyword>
<dbReference type="Pfam" id="PF03669">
    <property type="entry name" value="ASTER"/>
    <property type="match status" value="1"/>
</dbReference>
<sequence length="87" mass="9774">MRETRETSSSTADPRQPPAVKPYAPPRILADELPFDYAGFLAVIFGITGLMFRYKICSWLAIIFVAKSLANMKNMENDLRQTFSAVS</sequence>
<reference evidence="8 9" key="1">
    <citation type="journal article" date="2017" name="Nature">
        <title>The Apostasia genome and the evolution of orchids.</title>
        <authorList>
            <person name="Zhang G.Q."/>
            <person name="Liu K.W."/>
            <person name="Li Z."/>
            <person name="Lohaus R."/>
            <person name="Hsiao Y.Y."/>
            <person name="Niu S.C."/>
            <person name="Wang J.Y."/>
            <person name="Lin Y.C."/>
            <person name="Xu Q."/>
            <person name="Chen L.J."/>
            <person name="Yoshida K."/>
            <person name="Fujiwara S."/>
            <person name="Wang Z.W."/>
            <person name="Zhang Y.Q."/>
            <person name="Mitsuda N."/>
            <person name="Wang M."/>
            <person name="Liu G.H."/>
            <person name="Pecoraro L."/>
            <person name="Huang H.X."/>
            <person name="Xiao X.J."/>
            <person name="Lin M."/>
            <person name="Wu X.Y."/>
            <person name="Wu W.L."/>
            <person name="Chen Y.Y."/>
            <person name="Chang S.B."/>
            <person name="Sakamoto S."/>
            <person name="Ohme-Takagi M."/>
            <person name="Yagi M."/>
            <person name="Zeng S.J."/>
            <person name="Shen C.Y."/>
            <person name="Yeh C.M."/>
            <person name="Luo Y.B."/>
            <person name="Tsai W.C."/>
            <person name="Van de Peer Y."/>
            <person name="Liu Z.J."/>
        </authorList>
    </citation>
    <scope>NUCLEOTIDE SEQUENCE [LARGE SCALE GENOMIC DNA]</scope>
    <source>
        <strain evidence="9">cv. Shenzhen</strain>
        <tissue evidence="8">Stem</tissue>
    </source>
</reference>
<keyword evidence="3 7" id="KW-0812">Transmembrane</keyword>
<dbReference type="OrthoDB" id="284718at2759"/>
<dbReference type="AlphaFoldDB" id="A0A2I0A481"/>
<protein>
    <submittedName>
        <fullName evidence="8">Protein Asterix</fullName>
    </submittedName>
</protein>
<dbReference type="EMBL" id="KZ452026">
    <property type="protein sequence ID" value="PKA50348.1"/>
    <property type="molecule type" value="Genomic_DNA"/>
</dbReference>
<feature type="transmembrane region" description="Helical" evidence="7">
    <location>
        <begin position="37"/>
        <end position="66"/>
    </location>
</feature>
<dbReference type="GO" id="GO:0005789">
    <property type="term" value="C:endoplasmic reticulum membrane"/>
    <property type="evidence" value="ECO:0007669"/>
    <property type="project" value="InterPro"/>
</dbReference>
<dbReference type="GO" id="GO:0044183">
    <property type="term" value="F:protein folding chaperone"/>
    <property type="evidence" value="ECO:0007669"/>
    <property type="project" value="InterPro"/>
</dbReference>
<organism evidence="8 9">
    <name type="scientific">Apostasia shenzhenica</name>
    <dbReference type="NCBI Taxonomy" id="1088818"/>
    <lineage>
        <taxon>Eukaryota</taxon>
        <taxon>Viridiplantae</taxon>
        <taxon>Streptophyta</taxon>
        <taxon>Embryophyta</taxon>
        <taxon>Tracheophyta</taxon>
        <taxon>Spermatophyta</taxon>
        <taxon>Magnoliopsida</taxon>
        <taxon>Liliopsida</taxon>
        <taxon>Asparagales</taxon>
        <taxon>Orchidaceae</taxon>
        <taxon>Apostasioideae</taxon>
        <taxon>Apostasia</taxon>
    </lineage>
</organism>
<evidence type="ECO:0000256" key="1">
    <source>
        <dbReference type="ARBA" id="ARBA00004370"/>
    </source>
</evidence>
<feature type="region of interest" description="Disordered" evidence="6">
    <location>
        <begin position="1"/>
        <end position="23"/>
    </location>
</feature>
<comment type="subcellular location">
    <subcellularLocation>
        <location evidence="1">Membrane</location>
    </subcellularLocation>
</comment>
<dbReference type="GO" id="GO:0045048">
    <property type="term" value="P:protein insertion into ER membrane"/>
    <property type="evidence" value="ECO:0007669"/>
    <property type="project" value="InterPro"/>
</dbReference>
<evidence type="ECO:0000256" key="2">
    <source>
        <dbReference type="ARBA" id="ARBA00009066"/>
    </source>
</evidence>
<comment type="similarity">
    <text evidence="2">Belongs to the Asterix family.</text>
</comment>
<evidence type="ECO:0000256" key="3">
    <source>
        <dbReference type="ARBA" id="ARBA00022692"/>
    </source>
</evidence>
<evidence type="ECO:0000313" key="9">
    <source>
        <dbReference type="Proteomes" id="UP000236161"/>
    </source>
</evidence>